<keyword evidence="2" id="KW-1185">Reference proteome</keyword>
<protein>
    <recommendedName>
        <fullName evidence="3">NADP-dependent oxidoreductase domain-containing protein</fullName>
    </recommendedName>
</protein>
<dbReference type="AlphaFoldDB" id="A0A2G8KHH9"/>
<dbReference type="GO" id="GO:0016491">
    <property type="term" value="F:oxidoreductase activity"/>
    <property type="evidence" value="ECO:0007669"/>
    <property type="project" value="InterPro"/>
</dbReference>
<dbReference type="InterPro" id="IPR020471">
    <property type="entry name" value="AKR"/>
</dbReference>
<dbReference type="Proteomes" id="UP000230750">
    <property type="component" value="Unassembled WGS sequence"/>
</dbReference>
<gene>
    <name evidence="1" type="ORF">BSL78_15681</name>
</gene>
<dbReference type="PANTHER" id="PTHR11732">
    <property type="entry name" value="ALDO/KETO REDUCTASE"/>
    <property type="match status" value="1"/>
</dbReference>
<dbReference type="InterPro" id="IPR036812">
    <property type="entry name" value="NAD(P)_OxRdtase_dom_sf"/>
</dbReference>
<proteinExistence type="predicted"/>
<dbReference type="Gene3D" id="3.20.20.100">
    <property type="entry name" value="NADP-dependent oxidoreductase domain"/>
    <property type="match status" value="1"/>
</dbReference>
<reference evidence="1 2" key="1">
    <citation type="journal article" date="2017" name="PLoS Biol.">
        <title>The sea cucumber genome provides insights into morphological evolution and visceral regeneration.</title>
        <authorList>
            <person name="Zhang X."/>
            <person name="Sun L."/>
            <person name="Yuan J."/>
            <person name="Sun Y."/>
            <person name="Gao Y."/>
            <person name="Zhang L."/>
            <person name="Li S."/>
            <person name="Dai H."/>
            <person name="Hamel J.F."/>
            <person name="Liu C."/>
            <person name="Yu Y."/>
            <person name="Liu S."/>
            <person name="Lin W."/>
            <person name="Guo K."/>
            <person name="Jin S."/>
            <person name="Xu P."/>
            <person name="Storey K.B."/>
            <person name="Huan P."/>
            <person name="Zhang T."/>
            <person name="Zhou Y."/>
            <person name="Zhang J."/>
            <person name="Lin C."/>
            <person name="Li X."/>
            <person name="Xing L."/>
            <person name="Huo D."/>
            <person name="Sun M."/>
            <person name="Wang L."/>
            <person name="Mercier A."/>
            <person name="Li F."/>
            <person name="Yang H."/>
            <person name="Xiang J."/>
        </authorList>
    </citation>
    <scope>NUCLEOTIDE SEQUENCE [LARGE SCALE GENOMIC DNA]</scope>
    <source>
        <strain evidence="1">Shaxun</strain>
        <tissue evidence="1">Muscle</tissue>
    </source>
</reference>
<organism evidence="1 2">
    <name type="scientific">Stichopus japonicus</name>
    <name type="common">Sea cucumber</name>
    <dbReference type="NCBI Taxonomy" id="307972"/>
    <lineage>
        <taxon>Eukaryota</taxon>
        <taxon>Metazoa</taxon>
        <taxon>Echinodermata</taxon>
        <taxon>Eleutherozoa</taxon>
        <taxon>Echinozoa</taxon>
        <taxon>Holothuroidea</taxon>
        <taxon>Aspidochirotacea</taxon>
        <taxon>Aspidochirotida</taxon>
        <taxon>Stichopodidae</taxon>
        <taxon>Apostichopus</taxon>
    </lineage>
</organism>
<evidence type="ECO:0000313" key="2">
    <source>
        <dbReference type="Proteomes" id="UP000230750"/>
    </source>
</evidence>
<sequence length="102" mass="11490">MEKNTYITLSNGQKIPSLALGTWQLWSTFNQPGKVEDGFMLSLKALQLDYIDLYLMHTPTAVKYIDDKTLMPPAEDGGPGFALEDVHYIDTWKVHIIEGISC</sequence>
<dbReference type="OrthoDB" id="416253at2759"/>
<accession>A0A2G8KHH9</accession>
<evidence type="ECO:0008006" key="3">
    <source>
        <dbReference type="Google" id="ProtNLM"/>
    </source>
</evidence>
<comment type="caution">
    <text evidence="1">The sequence shown here is derived from an EMBL/GenBank/DDBJ whole genome shotgun (WGS) entry which is preliminary data.</text>
</comment>
<dbReference type="EMBL" id="MRZV01000579">
    <property type="protein sequence ID" value="PIK47461.1"/>
    <property type="molecule type" value="Genomic_DNA"/>
</dbReference>
<dbReference type="SUPFAM" id="SSF51430">
    <property type="entry name" value="NAD(P)-linked oxidoreductase"/>
    <property type="match status" value="1"/>
</dbReference>
<evidence type="ECO:0000313" key="1">
    <source>
        <dbReference type="EMBL" id="PIK47461.1"/>
    </source>
</evidence>
<dbReference type="STRING" id="307972.A0A2G8KHH9"/>
<name>A0A2G8KHH9_STIJA</name>